<protein>
    <submittedName>
        <fullName evidence="1">Uncharacterized protein</fullName>
    </submittedName>
</protein>
<proteinExistence type="predicted"/>
<keyword evidence="2" id="KW-1185">Reference proteome</keyword>
<evidence type="ECO:0000313" key="1">
    <source>
        <dbReference type="EMBL" id="MBW0524779.1"/>
    </source>
</evidence>
<organism evidence="1 2">
    <name type="scientific">Austropuccinia psidii MF-1</name>
    <dbReference type="NCBI Taxonomy" id="1389203"/>
    <lineage>
        <taxon>Eukaryota</taxon>
        <taxon>Fungi</taxon>
        <taxon>Dikarya</taxon>
        <taxon>Basidiomycota</taxon>
        <taxon>Pucciniomycotina</taxon>
        <taxon>Pucciniomycetes</taxon>
        <taxon>Pucciniales</taxon>
        <taxon>Sphaerophragmiaceae</taxon>
        <taxon>Austropuccinia</taxon>
    </lineage>
</organism>
<dbReference type="Proteomes" id="UP000765509">
    <property type="component" value="Unassembled WGS sequence"/>
</dbReference>
<comment type="caution">
    <text evidence="1">The sequence shown here is derived from an EMBL/GenBank/DDBJ whole genome shotgun (WGS) entry which is preliminary data.</text>
</comment>
<gene>
    <name evidence="1" type="ORF">O181_064494</name>
</gene>
<accession>A0A9Q3EPJ5</accession>
<evidence type="ECO:0000313" key="2">
    <source>
        <dbReference type="Proteomes" id="UP000765509"/>
    </source>
</evidence>
<reference evidence="1" key="1">
    <citation type="submission" date="2021-03" db="EMBL/GenBank/DDBJ databases">
        <title>Draft genome sequence of rust myrtle Austropuccinia psidii MF-1, a brazilian biotype.</title>
        <authorList>
            <person name="Quecine M.C."/>
            <person name="Pachon D.M.R."/>
            <person name="Bonatelli M.L."/>
            <person name="Correr F.H."/>
            <person name="Franceschini L.M."/>
            <person name="Leite T.F."/>
            <person name="Margarido G.R.A."/>
            <person name="Almeida C.A."/>
            <person name="Ferrarezi J.A."/>
            <person name="Labate C.A."/>
        </authorList>
    </citation>
    <scope>NUCLEOTIDE SEQUENCE</scope>
    <source>
        <strain evidence="1">MF-1</strain>
    </source>
</reference>
<dbReference type="AlphaFoldDB" id="A0A9Q3EPJ5"/>
<dbReference type="EMBL" id="AVOT02031276">
    <property type="protein sequence ID" value="MBW0524779.1"/>
    <property type="molecule type" value="Genomic_DNA"/>
</dbReference>
<name>A0A9Q3EPJ5_9BASI</name>
<sequence>MLYKNLTCNHNKALSQISKRHPFDAVWRGWPNSRPGTGVFQVMVRGTSWGEEGFGSSANSQSTPVPRLQQGLTSIHKFPGCNTLSDSPLHGSYTGNSNQLGRPFTAFPPANHSFVWVARLSADAHLPAHATLRPTSADFIQPHTH</sequence>